<reference evidence="22 23" key="1">
    <citation type="journal article" date="2018" name="Mol. Ecol.">
        <title>The obligate alkalophilic soda-lake fungus Sodiomyces alkalinus has shifted to a protein diet.</title>
        <authorList>
            <person name="Grum-Grzhimaylo A.A."/>
            <person name="Falkoski D.L."/>
            <person name="van den Heuvel J."/>
            <person name="Valero-Jimenez C.A."/>
            <person name="Min B."/>
            <person name="Choi I.G."/>
            <person name="Lipzen A."/>
            <person name="Daum C.G."/>
            <person name="Aanen D.K."/>
            <person name="Tsang A."/>
            <person name="Henrissat B."/>
            <person name="Bilanenko E.N."/>
            <person name="de Vries R.P."/>
            <person name="van Kan J.A.L."/>
            <person name="Grigoriev I.V."/>
            <person name="Debets A.J.M."/>
        </authorList>
    </citation>
    <scope>NUCLEOTIDE SEQUENCE [LARGE SCALE GENOMIC DNA]</scope>
    <source>
        <strain evidence="22 23">F11</strain>
    </source>
</reference>
<dbReference type="Pfam" id="PF01503">
    <property type="entry name" value="PRA-PH"/>
    <property type="match status" value="1"/>
</dbReference>
<dbReference type="STRING" id="1314773.A0A3N2PYG0"/>
<dbReference type="InterPro" id="IPR038019">
    <property type="entry name" value="PRib_AMP_CycHydrolase_sf"/>
</dbReference>
<gene>
    <name evidence="22" type="ORF">SODALDRAFT_292947</name>
</gene>
<keyword evidence="23" id="KW-1185">Reference proteome</keyword>
<dbReference type="EC" id="1.1.1.23" evidence="19"/>
<sequence>METTLPFPFLISVAVPPGLANLEGLTREQVSALGAPFFQVTDQTLGKFHRFLKRHNAEFRGYFDVTAVGSPDNVVSLLDAGARQVFVTPENLPKYAEFGNRVGPVVANLDLSATSGNSSLLLKDFDPQSPDLEEFLRQTQTTQRPSDLFLKPVPSADLELLLQVARKCSAIPILPSDRLTVSKEDTTRLSLPQVIVSFCKSDRADGLIPTVVCDESNVALGLAYSSEESIAEALRTQSGVYQSRKRGLWVKGATSGDTQELIRISVDCDNDTLKFIVKQKGRFCHLEQDGCFGDLSGIPRLERTLQSRKQSAPEGSYTARLFSDERLLRAKIMEEAEELCDAQTPEEVAFEAADLIYFALTKAVSAGVTLADIEKNLDAKAWKVKRRKGDAKGKWAEKEGISTGRPAPAPAPVPATTPAAPASDTPPGRIVMRRYDASQASEAEILEALKRPSQKSPDAILNVIKPIIEDVRTGGDKAVLTYTHKFEKATSLTSPVLKAPFPEEAMRLSPESIRAIDISFENIRKFHAAQKEDKPLQVETMPGVVCSRFSRPIERVGLYVPGGTAVLPSTALMLGVPAMVAGCKKIVLASPPRPDGSLTPEIVYVAHKIGAESIVLAGGAQAVAALAYGTENVTKVDKILGPGNQFVTAAKMLVSNDTNAGVGIDMPAGPSEVLVVADAHANPAFVASDLLSQAEHGVDSQVILLAVDLTEEQLRAIEDEVHEQAMALPRVAIVRGSIAHSVTISVRDVDEAMRISNEYAPEHLILQVQDAEKVVDKVMNAGSVFIGQWTPESVGDYSAGVNHSLPTYGYAKQYSGVNLGSFVKHITSSNLTAEGLKNVGEAVMHLAKVEELEAHRRAVEIRVQYMEGK</sequence>
<evidence type="ECO:0000313" key="23">
    <source>
        <dbReference type="Proteomes" id="UP000272025"/>
    </source>
</evidence>
<dbReference type="Pfam" id="PF00815">
    <property type="entry name" value="Histidinol_dh"/>
    <property type="match status" value="1"/>
</dbReference>
<proteinExistence type="inferred from homology"/>
<dbReference type="SUPFAM" id="SSF141734">
    <property type="entry name" value="HisI-like"/>
    <property type="match status" value="1"/>
</dbReference>
<dbReference type="GO" id="GO:0051287">
    <property type="term" value="F:NAD binding"/>
    <property type="evidence" value="ECO:0007669"/>
    <property type="project" value="UniProtKB-UniRule"/>
</dbReference>
<accession>A0A3N2PYG0</accession>
<evidence type="ECO:0000256" key="8">
    <source>
        <dbReference type="ARBA" id="ARBA00022605"/>
    </source>
</evidence>
<dbReference type="NCBIfam" id="TIGR03188">
    <property type="entry name" value="histidine_hisI"/>
    <property type="match status" value="1"/>
</dbReference>
<dbReference type="PRINTS" id="PR00083">
    <property type="entry name" value="HOLDHDRGNASE"/>
</dbReference>
<dbReference type="InterPro" id="IPR016298">
    <property type="entry name" value="Histidine_synth_trifunct"/>
</dbReference>
<dbReference type="FunFam" id="3.40.50.1980:FF:000001">
    <property type="entry name" value="Histidinol dehydrogenase"/>
    <property type="match status" value="1"/>
</dbReference>
<keyword evidence="16 19" id="KW-0368">Histidine biosynthesis</keyword>
<dbReference type="Gene3D" id="3.40.50.1980">
    <property type="entry name" value="Nitrogenase molybdenum iron protein domain"/>
    <property type="match status" value="2"/>
</dbReference>
<keyword evidence="17" id="KW-0511">Multifunctional enzyme</keyword>
<dbReference type="EC" id="3.5.4.19" evidence="19"/>
<evidence type="ECO:0000259" key="21">
    <source>
        <dbReference type="Pfam" id="PF01502"/>
    </source>
</evidence>
<dbReference type="EC" id="3.6.1.31" evidence="19"/>
<dbReference type="HAMAP" id="MF_01024">
    <property type="entry name" value="HisD"/>
    <property type="match status" value="1"/>
</dbReference>
<dbReference type="InterPro" id="IPR001692">
    <property type="entry name" value="Histidinol_DH_CS"/>
</dbReference>
<dbReference type="CDD" id="cd11546">
    <property type="entry name" value="NTP-PPase_His4"/>
    <property type="match status" value="1"/>
</dbReference>
<comment type="pathway">
    <text evidence="6">Amino-acid biosynthesis; L-histidine biosynthesis; L-histidine from 5-phospho-alpha-D-ribose 1-diphosphate: step 2/9.</text>
</comment>
<dbReference type="OrthoDB" id="1703565at2759"/>
<dbReference type="InterPro" id="IPR016161">
    <property type="entry name" value="Ald_DH/histidinol_DH"/>
</dbReference>
<dbReference type="PROSITE" id="PS00611">
    <property type="entry name" value="HISOL_DEHYDROGENASE"/>
    <property type="match status" value="1"/>
</dbReference>
<evidence type="ECO:0000256" key="18">
    <source>
        <dbReference type="ARBA" id="ARBA00049489"/>
    </source>
</evidence>
<evidence type="ECO:0000256" key="2">
    <source>
        <dbReference type="ARBA" id="ARBA00001460"/>
    </source>
</evidence>
<dbReference type="SUPFAM" id="SSF101386">
    <property type="entry name" value="all-alpha NTP pyrophosphatases"/>
    <property type="match status" value="1"/>
</dbReference>
<keyword evidence="12" id="KW-0862">Zinc</keyword>
<evidence type="ECO:0000256" key="13">
    <source>
        <dbReference type="ARBA" id="ARBA00022840"/>
    </source>
</evidence>
<dbReference type="FunFam" id="1.10.287.1080:FF:000002">
    <property type="entry name" value="Histidine biosynthesis bifunctional protein HisIE"/>
    <property type="match status" value="1"/>
</dbReference>
<evidence type="ECO:0000256" key="15">
    <source>
        <dbReference type="ARBA" id="ARBA00023027"/>
    </source>
</evidence>
<keyword evidence="14 19" id="KW-0560">Oxidoreductase</keyword>
<keyword evidence="15 19" id="KW-0520">NAD</keyword>
<feature type="compositionally biased region" description="Low complexity" evidence="20">
    <location>
        <begin position="416"/>
        <end position="427"/>
    </location>
</feature>
<evidence type="ECO:0000256" key="6">
    <source>
        <dbReference type="ARBA" id="ARBA00005204"/>
    </source>
</evidence>
<dbReference type="RefSeq" id="XP_028467356.1">
    <property type="nucleotide sequence ID" value="XM_028608705.1"/>
</dbReference>
<dbReference type="Proteomes" id="UP000272025">
    <property type="component" value="Unassembled WGS sequence"/>
</dbReference>
<evidence type="ECO:0000256" key="9">
    <source>
        <dbReference type="ARBA" id="ARBA00022723"/>
    </source>
</evidence>
<dbReference type="InterPro" id="IPR002496">
    <property type="entry name" value="PRib_AMP_CycHydrolase_dom"/>
</dbReference>
<dbReference type="PANTHER" id="PTHR21256">
    <property type="entry name" value="HISTIDINOL DEHYDROGENASE HDH"/>
    <property type="match status" value="1"/>
</dbReference>
<dbReference type="Gene3D" id="1.10.287.1080">
    <property type="entry name" value="MazG-like"/>
    <property type="match status" value="1"/>
</dbReference>
<dbReference type="GO" id="GO:0005829">
    <property type="term" value="C:cytosol"/>
    <property type="evidence" value="ECO:0007669"/>
    <property type="project" value="TreeGrafter"/>
</dbReference>
<dbReference type="InterPro" id="IPR008179">
    <property type="entry name" value="HisE"/>
</dbReference>
<dbReference type="GO" id="GO:0046872">
    <property type="term" value="F:metal ion binding"/>
    <property type="evidence" value="ECO:0007669"/>
    <property type="project" value="UniProtKB-KW"/>
</dbReference>
<dbReference type="GO" id="GO:0005524">
    <property type="term" value="F:ATP binding"/>
    <property type="evidence" value="ECO:0007669"/>
    <property type="project" value="UniProtKB-UniRule"/>
</dbReference>
<keyword evidence="9" id="KW-0479">Metal-binding</keyword>
<dbReference type="FunFam" id="3.10.20.810:FF:000002">
    <property type="entry name" value="Histidine biosynthesis trifunctional protein"/>
    <property type="match status" value="1"/>
</dbReference>
<dbReference type="Gene3D" id="3.10.20.810">
    <property type="entry name" value="Phosphoribosyl-AMP cyclohydrolase"/>
    <property type="match status" value="1"/>
</dbReference>
<evidence type="ECO:0000256" key="7">
    <source>
        <dbReference type="ARBA" id="ARBA00008260"/>
    </source>
</evidence>
<evidence type="ECO:0000256" key="4">
    <source>
        <dbReference type="ARBA" id="ARBA00004940"/>
    </source>
</evidence>
<keyword evidence="13 19" id="KW-0067">ATP-binding</keyword>
<dbReference type="PANTHER" id="PTHR21256:SF2">
    <property type="entry name" value="HISTIDINE BIOSYNTHESIS TRIFUNCTIONAL PROTEIN"/>
    <property type="match status" value="1"/>
</dbReference>
<comment type="cofactor">
    <cofactor evidence="3">
        <name>Zn(2+)</name>
        <dbReference type="ChEBI" id="CHEBI:29105"/>
    </cofactor>
</comment>
<dbReference type="AlphaFoldDB" id="A0A3N2PYG0"/>
<organism evidence="22 23">
    <name type="scientific">Sodiomyces alkalinus (strain CBS 110278 / VKM F-3762 / F11)</name>
    <name type="common">Alkaliphilic filamentous fungus</name>
    <dbReference type="NCBI Taxonomy" id="1314773"/>
    <lineage>
        <taxon>Eukaryota</taxon>
        <taxon>Fungi</taxon>
        <taxon>Dikarya</taxon>
        <taxon>Ascomycota</taxon>
        <taxon>Pezizomycotina</taxon>
        <taxon>Sordariomycetes</taxon>
        <taxon>Hypocreomycetidae</taxon>
        <taxon>Glomerellales</taxon>
        <taxon>Plectosphaerellaceae</taxon>
        <taxon>Sodiomyces</taxon>
    </lineage>
</organism>
<feature type="compositionally biased region" description="Basic and acidic residues" evidence="20">
    <location>
        <begin position="390"/>
        <end position="400"/>
    </location>
</feature>
<comment type="catalytic activity">
    <reaction evidence="1 19">
        <text>1-(5-phospho-beta-D-ribosyl)-5'-AMP + H2O = 1-(5-phospho-beta-D-ribosyl)-5-[(5-phospho-beta-D-ribosylamino)methylideneamino]imidazole-4-carboxamide</text>
        <dbReference type="Rhea" id="RHEA:20049"/>
        <dbReference type="ChEBI" id="CHEBI:15377"/>
        <dbReference type="ChEBI" id="CHEBI:58435"/>
        <dbReference type="ChEBI" id="CHEBI:59457"/>
        <dbReference type="EC" id="3.5.4.19"/>
    </reaction>
</comment>
<comment type="similarity">
    <text evidence="7 19">In the C-terminal section; belongs to the histidinol dehydrogenase family.</text>
</comment>
<dbReference type="InterPro" id="IPR021130">
    <property type="entry name" value="PRib-ATP_PPHydrolase-like"/>
</dbReference>
<evidence type="ECO:0000256" key="17">
    <source>
        <dbReference type="ARBA" id="ARBA00023268"/>
    </source>
</evidence>
<dbReference type="UniPathway" id="UPA00031">
    <property type="reaction ID" value="UER00007"/>
</dbReference>
<keyword evidence="8 19" id="KW-0028">Amino-acid biosynthesis</keyword>
<dbReference type="Pfam" id="PF01502">
    <property type="entry name" value="PRA-CH"/>
    <property type="match status" value="1"/>
</dbReference>
<evidence type="ECO:0000256" key="19">
    <source>
        <dbReference type="PIRNR" id="PIRNR001257"/>
    </source>
</evidence>
<evidence type="ECO:0000256" key="14">
    <source>
        <dbReference type="ARBA" id="ARBA00023002"/>
    </source>
</evidence>
<dbReference type="Gene3D" id="1.20.5.1300">
    <property type="match status" value="1"/>
</dbReference>
<dbReference type="GO" id="GO:0000105">
    <property type="term" value="P:L-histidine biosynthetic process"/>
    <property type="evidence" value="ECO:0007669"/>
    <property type="project" value="UniProtKB-UniRule"/>
</dbReference>
<dbReference type="CDD" id="cd06572">
    <property type="entry name" value="Histidinol_dh"/>
    <property type="match status" value="1"/>
</dbReference>
<dbReference type="InterPro" id="IPR012131">
    <property type="entry name" value="Hstdl_DH"/>
</dbReference>
<dbReference type="GO" id="GO:0004636">
    <property type="term" value="F:phosphoribosyl-ATP diphosphatase activity"/>
    <property type="evidence" value="ECO:0007669"/>
    <property type="project" value="UniProtKB-UniRule"/>
</dbReference>
<dbReference type="FunFam" id="3.40.50.1980:FF:000050">
    <property type="entry name" value="Histidine biosynthesis trifunctional protein"/>
    <property type="match status" value="1"/>
</dbReference>
<comment type="pathway">
    <text evidence="5">Amino-acid biosynthesis; L-histidine biosynthesis; L-histidine from 5-phospho-alpha-D-ribose 1-diphosphate: step 3/9.</text>
</comment>
<dbReference type="SUPFAM" id="SSF53720">
    <property type="entry name" value="ALDH-like"/>
    <property type="match status" value="1"/>
</dbReference>
<keyword evidence="11 19" id="KW-0378">Hydrolase</keyword>
<evidence type="ECO:0000256" key="5">
    <source>
        <dbReference type="ARBA" id="ARBA00005169"/>
    </source>
</evidence>
<dbReference type="FunFam" id="1.20.5.1300:FF:000001">
    <property type="entry name" value="Histidine biosynthesis trifunctional protein"/>
    <property type="match status" value="1"/>
</dbReference>
<dbReference type="GO" id="GO:0004399">
    <property type="term" value="F:histidinol dehydrogenase activity"/>
    <property type="evidence" value="ECO:0007669"/>
    <property type="project" value="UniProtKB-UniRule"/>
</dbReference>
<evidence type="ECO:0000313" key="22">
    <source>
        <dbReference type="EMBL" id="ROT39550.1"/>
    </source>
</evidence>
<evidence type="ECO:0000256" key="16">
    <source>
        <dbReference type="ARBA" id="ARBA00023102"/>
    </source>
</evidence>
<evidence type="ECO:0000256" key="3">
    <source>
        <dbReference type="ARBA" id="ARBA00001947"/>
    </source>
</evidence>
<dbReference type="GeneID" id="39577183"/>
<comment type="catalytic activity">
    <reaction evidence="2 19">
        <text>1-(5-phospho-beta-D-ribosyl)-ATP + H2O = 1-(5-phospho-beta-D-ribosyl)-5'-AMP + diphosphate + H(+)</text>
        <dbReference type="Rhea" id="RHEA:22828"/>
        <dbReference type="ChEBI" id="CHEBI:15377"/>
        <dbReference type="ChEBI" id="CHEBI:15378"/>
        <dbReference type="ChEBI" id="CHEBI:33019"/>
        <dbReference type="ChEBI" id="CHEBI:59457"/>
        <dbReference type="ChEBI" id="CHEBI:73183"/>
        <dbReference type="EC" id="3.6.1.31"/>
    </reaction>
</comment>
<protein>
    <recommendedName>
        <fullName evidence="19">Histidine biosynthesis trifunctional protein</fullName>
    </recommendedName>
    <domain>
        <recommendedName>
            <fullName evidence="19">Phosphoribosyl-AMP cyclohydrolase</fullName>
            <ecNumber evidence="19">3.5.4.19</ecNumber>
        </recommendedName>
    </domain>
    <domain>
        <recommendedName>
            <fullName evidence="19">Phosphoribosyl-ATP pyrophosphohydrolase</fullName>
            <ecNumber evidence="19">3.6.1.31</ecNumber>
        </recommendedName>
    </domain>
    <domain>
        <recommendedName>
            <fullName evidence="19">Histidinol dehydrogenase</fullName>
            <shortName evidence="19">HDH</shortName>
            <ecNumber evidence="19">1.1.1.23</ecNumber>
        </recommendedName>
    </domain>
</protein>
<dbReference type="PIRSF" id="PIRSF001257">
    <property type="entry name" value="His_trifunctional"/>
    <property type="match status" value="1"/>
</dbReference>
<evidence type="ECO:0000256" key="1">
    <source>
        <dbReference type="ARBA" id="ARBA00000024"/>
    </source>
</evidence>
<name>A0A3N2PYG0_SODAK</name>
<evidence type="ECO:0000256" key="11">
    <source>
        <dbReference type="ARBA" id="ARBA00022801"/>
    </source>
</evidence>
<evidence type="ECO:0000256" key="20">
    <source>
        <dbReference type="SAM" id="MobiDB-lite"/>
    </source>
</evidence>
<dbReference type="GO" id="GO:0004635">
    <property type="term" value="F:phosphoribosyl-AMP cyclohydrolase activity"/>
    <property type="evidence" value="ECO:0007669"/>
    <property type="project" value="UniProtKB-UniRule"/>
</dbReference>
<keyword evidence="10 19" id="KW-0547">Nucleotide-binding</keyword>
<feature type="domain" description="Phosphoribosyl-AMP cyclohydrolase" evidence="21">
    <location>
        <begin position="222"/>
        <end position="292"/>
    </location>
</feature>
<evidence type="ECO:0000256" key="10">
    <source>
        <dbReference type="ARBA" id="ARBA00022741"/>
    </source>
</evidence>
<evidence type="ECO:0000256" key="12">
    <source>
        <dbReference type="ARBA" id="ARBA00022833"/>
    </source>
</evidence>
<dbReference type="EMBL" id="ML119053">
    <property type="protein sequence ID" value="ROT39550.1"/>
    <property type="molecule type" value="Genomic_DNA"/>
</dbReference>
<feature type="region of interest" description="Disordered" evidence="20">
    <location>
        <begin position="390"/>
        <end position="428"/>
    </location>
</feature>
<dbReference type="NCBIfam" id="TIGR00069">
    <property type="entry name" value="hisD"/>
    <property type="match status" value="1"/>
</dbReference>
<comment type="catalytic activity">
    <reaction evidence="18 19">
        <text>L-histidinol + 2 NAD(+) + H2O = L-histidine + 2 NADH + 3 H(+)</text>
        <dbReference type="Rhea" id="RHEA:20641"/>
        <dbReference type="ChEBI" id="CHEBI:15377"/>
        <dbReference type="ChEBI" id="CHEBI:15378"/>
        <dbReference type="ChEBI" id="CHEBI:57540"/>
        <dbReference type="ChEBI" id="CHEBI:57595"/>
        <dbReference type="ChEBI" id="CHEBI:57699"/>
        <dbReference type="ChEBI" id="CHEBI:57945"/>
        <dbReference type="EC" id="1.1.1.23"/>
    </reaction>
</comment>
<comment type="pathway">
    <text evidence="4">Amino-acid biosynthesis; L-histidine biosynthesis; L-histidine from 5-phospho-alpha-D-ribose 1-diphosphate: step 9/9.</text>
</comment>